<dbReference type="Gene3D" id="1.10.287.470">
    <property type="entry name" value="Helix hairpin bin"/>
    <property type="match status" value="1"/>
</dbReference>
<dbReference type="InterPro" id="IPR050739">
    <property type="entry name" value="MFP"/>
</dbReference>
<dbReference type="Gene3D" id="2.40.50.100">
    <property type="match status" value="1"/>
</dbReference>
<dbReference type="Pfam" id="PF25917">
    <property type="entry name" value="BSH_RND"/>
    <property type="match status" value="1"/>
</dbReference>
<dbReference type="EMBL" id="CP056030">
    <property type="protein sequence ID" value="QKZ04492.1"/>
    <property type="molecule type" value="Genomic_DNA"/>
</dbReference>
<dbReference type="Gene3D" id="2.40.30.170">
    <property type="match status" value="1"/>
</dbReference>
<feature type="coiled-coil region" evidence="2">
    <location>
        <begin position="84"/>
        <end position="111"/>
    </location>
</feature>
<gene>
    <name evidence="5" type="ORF">HWQ56_12135</name>
</gene>
<protein>
    <submittedName>
        <fullName evidence="5">HlyD family secretion protein</fullName>
    </submittedName>
</protein>
<dbReference type="RefSeq" id="WP_176570628.1">
    <property type="nucleotide sequence ID" value="NZ_CP056030.1"/>
</dbReference>
<proteinExistence type="inferred from homology"/>
<sequence>MKQHRTALSLICTAVALCVVYTGYRVLSSSDIQNTDDAYVRADSVLIAPRVAGQVTQVTVQDNQPVKAGDLLAQLDDRDFLVAQAQAAANVQAAKAQLQNLQAGIERQAAVIEQAAATTRATAASLKFAQANAQRYLNLSNAGAGTQQERQKADADLQGWQASRDRDEASRVAASKTLEVLKAQLEVAKADLAKDQAALQQADLNLSYTRITAPQDGMVGQRSVRVGAYVAQGQPLMAVVPLNEAFVVANFRETQLARMSAHQAVELHVDSVPDHSFKGHIDSVAPATGVSFSQIAPDNATGNFTKVVQRIPVKIVFEQNQPDLDRLRIGMSVVASVDTAKGR</sequence>
<organism evidence="5 6">
    <name type="scientific">Pseudomonas eucalypticola</name>
    <dbReference type="NCBI Taxonomy" id="2599595"/>
    <lineage>
        <taxon>Bacteria</taxon>
        <taxon>Pseudomonadati</taxon>
        <taxon>Pseudomonadota</taxon>
        <taxon>Gammaproteobacteria</taxon>
        <taxon>Pseudomonadales</taxon>
        <taxon>Pseudomonadaceae</taxon>
        <taxon>Pseudomonas</taxon>
    </lineage>
</organism>
<reference evidence="5 6" key="1">
    <citation type="submission" date="2020-06" db="EMBL/GenBank/DDBJ databases">
        <title>Pseudomonas eucalypticola sp. nov., an endophyte of Eucalyptus dunnii leaves with biocontrol ability of eucalyptus leaf blight.</title>
        <authorList>
            <person name="Liu Y."/>
            <person name="Song Z."/>
            <person name="Zeng H."/>
            <person name="Lu M."/>
            <person name="Wang X."/>
            <person name="Lian X."/>
            <person name="Zhang Q."/>
        </authorList>
    </citation>
    <scope>NUCLEOTIDE SEQUENCE [LARGE SCALE GENOMIC DNA]</scope>
    <source>
        <strain evidence="5 6">NP-1</strain>
    </source>
</reference>
<dbReference type="PANTHER" id="PTHR30386">
    <property type="entry name" value="MEMBRANE FUSION SUBUNIT OF EMRAB-TOLC MULTIDRUG EFFLUX PUMP"/>
    <property type="match status" value="1"/>
</dbReference>
<accession>A0A7D5D781</accession>
<evidence type="ECO:0000313" key="5">
    <source>
        <dbReference type="EMBL" id="QKZ04492.1"/>
    </source>
</evidence>
<dbReference type="KEGG" id="pez:HWQ56_12135"/>
<evidence type="ECO:0000256" key="3">
    <source>
        <dbReference type="SAM" id="MobiDB-lite"/>
    </source>
</evidence>
<dbReference type="Proteomes" id="UP000509568">
    <property type="component" value="Chromosome"/>
</dbReference>
<name>A0A7D5D781_9PSED</name>
<evidence type="ECO:0000256" key="2">
    <source>
        <dbReference type="SAM" id="Coils"/>
    </source>
</evidence>
<comment type="similarity">
    <text evidence="1">Belongs to the membrane fusion protein (MFP) (TC 8.A.1) family.</text>
</comment>
<keyword evidence="2" id="KW-0175">Coiled coil</keyword>
<feature type="region of interest" description="Disordered" evidence="3">
    <location>
        <begin position="144"/>
        <end position="168"/>
    </location>
</feature>
<dbReference type="SUPFAM" id="SSF111369">
    <property type="entry name" value="HlyD-like secretion proteins"/>
    <property type="match status" value="2"/>
</dbReference>
<evidence type="ECO:0000313" key="6">
    <source>
        <dbReference type="Proteomes" id="UP000509568"/>
    </source>
</evidence>
<dbReference type="InterPro" id="IPR058625">
    <property type="entry name" value="MdtA-like_BSH"/>
</dbReference>
<dbReference type="PANTHER" id="PTHR30386:SF24">
    <property type="entry name" value="MULTIDRUG RESISTANCE EFFLUX PUMP"/>
    <property type="match status" value="1"/>
</dbReference>
<feature type="coiled-coil region" evidence="2">
    <location>
        <begin position="171"/>
        <end position="205"/>
    </location>
</feature>
<feature type="domain" description="Multidrug resistance protein MdtA-like barrel-sandwich hybrid" evidence="4">
    <location>
        <begin position="45"/>
        <end position="240"/>
    </location>
</feature>
<dbReference type="GO" id="GO:0055085">
    <property type="term" value="P:transmembrane transport"/>
    <property type="evidence" value="ECO:0007669"/>
    <property type="project" value="InterPro"/>
</dbReference>
<evidence type="ECO:0000256" key="1">
    <source>
        <dbReference type="ARBA" id="ARBA00009477"/>
    </source>
</evidence>
<dbReference type="AlphaFoldDB" id="A0A7D5D781"/>
<evidence type="ECO:0000259" key="4">
    <source>
        <dbReference type="Pfam" id="PF25917"/>
    </source>
</evidence>
<keyword evidence="6" id="KW-1185">Reference proteome</keyword>